<proteinExistence type="predicted"/>
<reference evidence="1 2" key="1">
    <citation type="submission" date="2014-06" db="EMBL/GenBank/DDBJ databases">
        <authorList>
            <consortium name="DOE Joint Genome Institute"/>
            <person name="Kuo A."/>
            <person name="Kohler A."/>
            <person name="Nagy L.G."/>
            <person name="Floudas D."/>
            <person name="Copeland A."/>
            <person name="Barry K.W."/>
            <person name="Cichocki N."/>
            <person name="Veneault-Fourrey C."/>
            <person name="LaButti K."/>
            <person name="Lindquist E.A."/>
            <person name="Lipzen A."/>
            <person name="Lundell T."/>
            <person name="Morin E."/>
            <person name="Murat C."/>
            <person name="Sun H."/>
            <person name="Tunlid A."/>
            <person name="Henrissat B."/>
            <person name="Grigoriev I.V."/>
            <person name="Hibbett D.S."/>
            <person name="Martin F."/>
            <person name="Nordberg H.P."/>
            <person name="Cantor M.N."/>
            <person name="Hua S.X."/>
        </authorList>
    </citation>
    <scope>NUCLEOTIDE SEQUENCE [LARGE SCALE GENOMIC DNA]</scope>
    <source>
        <strain evidence="1 2">ATCC 200175</strain>
    </source>
</reference>
<sequence length="50" mass="5775">GYNCAASGDGESYEKWPQSLHSNWGQHQAEVVIGDQRDHWNEDLHFLYAQ</sequence>
<accession>A0A0C9SYR8</accession>
<dbReference type="Proteomes" id="UP000053647">
    <property type="component" value="Unassembled WGS sequence"/>
</dbReference>
<evidence type="ECO:0000313" key="2">
    <source>
        <dbReference type="Proteomes" id="UP000053647"/>
    </source>
</evidence>
<protein>
    <submittedName>
        <fullName evidence="1">Uncharacterized protein</fullName>
    </submittedName>
</protein>
<organism evidence="1 2">
    <name type="scientific">Paxillus involutus ATCC 200175</name>
    <dbReference type="NCBI Taxonomy" id="664439"/>
    <lineage>
        <taxon>Eukaryota</taxon>
        <taxon>Fungi</taxon>
        <taxon>Dikarya</taxon>
        <taxon>Basidiomycota</taxon>
        <taxon>Agaricomycotina</taxon>
        <taxon>Agaricomycetes</taxon>
        <taxon>Agaricomycetidae</taxon>
        <taxon>Boletales</taxon>
        <taxon>Paxilineae</taxon>
        <taxon>Paxillaceae</taxon>
        <taxon>Paxillus</taxon>
    </lineage>
</organism>
<dbReference type="AlphaFoldDB" id="A0A0C9SYR8"/>
<gene>
    <name evidence="1" type="ORF">PAXINDRAFT_88995</name>
</gene>
<dbReference type="EMBL" id="KN819645">
    <property type="protein sequence ID" value="KIJ08335.1"/>
    <property type="molecule type" value="Genomic_DNA"/>
</dbReference>
<dbReference type="OrthoDB" id="10309555at2759"/>
<dbReference type="HOGENOM" id="CLU_3129836_0_0_1"/>
<name>A0A0C9SYR8_PAXIN</name>
<evidence type="ECO:0000313" key="1">
    <source>
        <dbReference type="EMBL" id="KIJ08335.1"/>
    </source>
</evidence>
<reference evidence="2" key="2">
    <citation type="submission" date="2015-01" db="EMBL/GenBank/DDBJ databases">
        <title>Evolutionary Origins and Diversification of the Mycorrhizal Mutualists.</title>
        <authorList>
            <consortium name="DOE Joint Genome Institute"/>
            <consortium name="Mycorrhizal Genomics Consortium"/>
            <person name="Kohler A."/>
            <person name="Kuo A."/>
            <person name="Nagy L.G."/>
            <person name="Floudas D."/>
            <person name="Copeland A."/>
            <person name="Barry K.W."/>
            <person name="Cichocki N."/>
            <person name="Veneault-Fourrey C."/>
            <person name="LaButti K."/>
            <person name="Lindquist E.A."/>
            <person name="Lipzen A."/>
            <person name="Lundell T."/>
            <person name="Morin E."/>
            <person name="Murat C."/>
            <person name="Riley R."/>
            <person name="Ohm R."/>
            <person name="Sun H."/>
            <person name="Tunlid A."/>
            <person name="Henrissat B."/>
            <person name="Grigoriev I.V."/>
            <person name="Hibbett D.S."/>
            <person name="Martin F."/>
        </authorList>
    </citation>
    <scope>NUCLEOTIDE SEQUENCE [LARGE SCALE GENOMIC DNA]</scope>
    <source>
        <strain evidence="2">ATCC 200175</strain>
    </source>
</reference>
<feature type="non-terminal residue" evidence="1">
    <location>
        <position position="1"/>
    </location>
</feature>
<keyword evidence="2" id="KW-1185">Reference proteome</keyword>